<sequence length="229" mass="25539">MRLSLLVRPPVSHRPATLSIDWPAMRGRRIMTVMLERPTTDGTDPRRFEELCAALDELNVPDGFNAEIIRGNIVVSPWSKAYYLDVMDLVCDQLRPRLPEGHRISSAPALYVFPGVERAYGPDVHAAHRQTRRTTSRHLDGEGLSFVAELTSPSTRDDDLTDKVERYGKAGVPVYLLLDMQEDSATVYWSPTPKGYASHLTVPFGEKIHIPAPFDCHVDTTGFQAPGEG</sequence>
<dbReference type="HOGENOM" id="CLU_076312_4_1_11"/>
<dbReference type="eggNOG" id="COG4636">
    <property type="taxonomic scope" value="Bacteria"/>
</dbReference>
<dbReference type="AlphaFoldDB" id="B5HE60"/>
<feature type="domain" description="Putative restriction endonuclease" evidence="1">
    <location>
        <begin position="56"/>
        <end position="214"/>
    </location>
</feature>
<protein>
    <recommendedName>
        <fullName evidence="1">Putative restriction endonuclease domain-containing protein</fullName>
    </recommendedName>
</protein>
<dbReference type="EMBL" id="CM000950">
    <property type="protein sequence ID" value="EDY65121.1"/>
    <property type="molecule type" value="Genomic_DNA"/>
</dbReference>
<name>B5HE60_STRE2</name>
<evidence type="ECO:0000313" key="3">
    <source>
        <dbReference type="Proteomes" id="UP000002805"/>
    </source>
</evidence>
<reference evidence="3" key="1">
    <citation type="submission" date="2008-02" db="EMBL/GenBank/DDBJ databases">
        <authorList>
            <consortium name="The Broad Institute Genome Sequencing Platform"/>
            <person name="Fischbach M."/>
            <person name="Ward D."/>
            <person name="Young S."/>
            <person name="Jaffe D."/>
            <person name="Gnerre S."/>
            <person name="Berlin A."/>
            <person name="Heiman D."/>
            <person name="Hepburn T."/>
            <person name="Sykes S."/>
            <person name="Alvarado L."/>
            <person name="Kodira C.D."/>
            <person name="Straight P."/>
            <person name="Clardy J."/>
            <person name="Hung D."/>
            <person name="Kolter R."/>
            <person name="Mekalanos J."/>
            <person name="Walker S."/>
            <person name="Walsh C.T."/>
            <person name="Lander E."/>
            <person name="Galagan J."/>
            <person name="Nusbaum C."/>
            <person name="Birren B."/>
        </authorList>
    </citation>
    <scope>NUCLEOTIDE SEQUENCE [LARGE SCALE GENOMIC DNA]</scope>
    <source>
        <strain evidence="3">ATCC 25486 / DSM 40338 / CBS 914.69 / JCM 4507 / NBRC 13074 / NRRL 2958 / 5647</strain>
    </source>
</reference>
<organism evidence="2 3">
    <name type="scientific">Streptomyces pristinaespiralis (strain ATCC 25486 / DSM 40338 / CBS 914.69 / JCM 4507 / KCC S-0507 / NBRC 13074 / NRRL 2958 / 5647)</name>
    <dbReference type="NCBI Taxonomy" id="457429"/>
    <lineage>
        <taxon>Bacteria</taxon>
        <taxon>Bacillati</taxon>
        <taxon>Actinomycetota</taxon>
        <taxon>Actinomycetes</taxon>
        <taxon>Kitasatosporales</taxon>
        <taxon>Streptomycetaceae</taxon>
        <taxon>Streptomyces</taxon>
    </lineage>
</organism>
<dbReference type="CDD" id="cd06260">
    <property type="entry name" value="DUF820-like"/>
    <property type="match status" value="1"/>
</dbReference>
<dbReference type="Pfam" id="PF05685">
    <property type="entry name" value="Uma2"/>
    <property type="match status" value="1"/>
</dbReference>
<dbReference type="Gene3D" id="3.90.1570.10">
    <property type="entry name" value="tt1808, chain A"/>
    <property type="match status" value="1"/>
</dbReference>
<proteinExistence type="predicted"/>
<reference evidence="3" key="2">
    <citation type="submission" date="2009-10" db="EMBL/GenBank/DDBJ databases">
        <title>The genome sequence of Streptomyces pristinaespiralis strain ATCC 25486.</title>
        <authorList>
            <consortium name="The Broad Institute Genome Sequencing Platform"/>
            <consortium name="Broad Institute Microbial Sequencing Center"/>
            <person name="Fischbach M."/>
            <person name="Godfrey P."/>
            <person name="Ward D."/>
            <person name="Young S."/>
            <person name="Zeng Q."/>
            <person name="Koehrsen M."/>
            <person name="Alvarado L."/>
            <person name="Berlin A.M."/>
            <person name="Bochicchio J."/>
            <person name="Borenstein D."/>
            <person name="Chapman S.B."/>
            <person name="Chen Z."/>
            <person name="Engels R."/>
            <person name="Freedman E."/>
            <person name="Gellesch M."/>
            <person name="Goldberg J."/>
            <person name="Griggs A."/>
            <person name="Gujja S."/>
            <person name="Heilman E.R."/>
            <person name="Heiman D.I."/>
            <person name="Hepburn T.A."/>
            <person name="Howarth C."/>
            <person name="Jen D."/>
            <person name="Larson L."/>
            <person name="Lewis B."/>
            <person name="Mehta T."/>
            <person name="Park D."/>
            <person name="Pearson M."/>
            <person name="Richards J."/>
            <person name="Roberts A."/>
            <person name="Saif S."/>
            <person name="Shea T.D."/>
            <person name="Shenoy N."/>
            <person name="Sisk P."/>
            <person name="Stolte C."/>
            <person name="Sykes S.N."/>
            <person name="Thomson T."/>
            <person name="Walk T."/>
            <person name="White J."/>
            <person name="Yandava C."/>
            <person name="Straight P."/>
            <person name="Clardy J."/>
            <person name="Hung D."/>
            <person name="Kolter R."/>
            <person name="Mekalanos J."/>
            <person name="Walker S."/>
            <person name="Walsh C.T."/>
            <person name="Wieland-Brown L.C."/>
            <person name="Haas B."/>
            <person name="Nusbaum C."/>
            <person name="Birren B."/>
        </authorList>
    </citation>
    <scope>NUCLEOTIDE SEQUENCE [LARGE SCALE GENOMIC DNA]</scope>
    <source>
        <strain evidence="3">ATCC 25486 / DSM 40338 / CBS 914.69 / JCM 4507 / NBRC 13074 / NRRL 2958 / 5647</strain>
    </source>
</reference>
<dbReference type="PANTHER" id="PTHR35400">
    <property type="entry name" value="SLR1083 PROTEIN"/>
    <property type="match status" value="1"/>
</dbReference>
<evidence type="ECO:0000313" key="2">
    <source>
        <dbReference type="EMBL" id="EDY65121.1"/>
    </source>
</evidence>
<accession>B5HE60</accession>
<dbReference type="InterPro" id="IPR011335">
    <property type="entry name" value="Restrct_endonuc-II-like"/>
</dbReference>
<evidence type="ECO:0000259" key="1">
    <source>
        <dbReference type="Pfam" id="PF05685"/>
    </source>
</evidence>
<gene>
    <name evidence="2" type="ORF">SSDG_03444</name>
</gene>
<dbReference type="Proteomes" id="UP000002805">
    <property type="component" value="Chromosome"/>
</dbReference>
<dbReference type="PANTHER" id="PTHR35400:SF3">
    <property type="entry name" value="SLL1072 PROTEIN"/>
    <property type="match status" value="1"/>
</dbReference>
<keyword evidence="3" id="KW-1185">Reference proteome</keyword>
<dbReference type="InterPro" id="IPR008538">
    <property type="entry name" value="Uma2"/>
</dbReference>
<dbReference type="InterPro" id="IPR012296">
    <property type="entry name" value="Nuclease_put_TT1808"/>
</dbReference>
<dbReference type="SUPFAM" id="SSF52980">
    <property type="entry name" value="Restriction endonuclease-like"/>
    <property type="match status" value="1"/>
</dbReference>